<protein>
    <recommendedName>
        <fullName evidence="3">Sel1 repeat family protein</fullName>
    </recommendedName>
</protein>
<dbReference type="SUPFAM" id="SSF81901">
    <property type="entry name" value="HCP-like"/>
    <property type="match status" value="1"/>
</dbReference>
<dbReference type="RefSeq" id="XP_068349747.1">
    <property type="nucleotide sequence ID" value="XM_068511276.1"/>
</dbReference>
<evidence type="ECO:0000313" key="1">
    <source>
        <dbReference type="EMBL" id="OHS96610.1"/>
    </source>
</evidence>
<dbReference type="Gene3D" id="1.25.40.10">
    <property type="entry name" value="Tetratricopeptide repeat domain"/>
    <property type="match status" value="1"/>
</dbReference>
<evidence type="ECO:0008006" key="3">
    <source>
        <dbReference type="Google" id="ProtNLM"/>
    </source>
</evidence>
<dbReference type="AlphaFoldDB" id="A0A1J4JBN9"/>
<organism evidence="1 2">
    <name type="scientific">Tritrichomonas foetus</name>
    <dbReference type="NCBI Taxonomy" id="1144522"/>
    <lineage>
        <taxon>Eukaryota</taxon>
        <taxon>Metamonada</taxon>
        <taxon>Parabasalia</taxon>
        <taxon>Tritrichomonadida</taxon>
        <taxon>Tritrichomonadidae</taxon>
        <taxon>Tritrichomonas</taxon>
    </lineage>
</organism>
<evidence type="ECO:0000313" key="2">
    <source>
        <dbReference type="Proteomes" id="UP000179807"/>
    </source>
</evidence>
<proteinExistence type="predicted"/>
<sequence length="140" mass="16397">MVNCSFTYLKGDVVPRDEEIALKYAKMAADSGSDCSMFNYTIILSEIDKEMNQAEIMKYLKQAMDLGNYRAMAAYAENLYKMDKEKNFKEAFKLSKGLMGFIYMDIYCLLIKNTSKYEERNKIYKRICKYGICSCFEVLW</sequence>
<dbReference type="VEuPathDB" id="TrichDB:TRFO_37187"/>
<dbReference type="Proteomes" id="UP000179807">
    <property type="component" value="Unassembled WGS sequence"/>
</dbReference>
<name>A0A1J4JBN9_9EUKA</name>
<gene>
    <name evidence="1" type="ORF">TRFO_37187</name>
</gene>
<dbReference type="GeneID" id="94845980"/>
<accession>A0A1J4JBN9</accession>
<reference evidence="1" key="1">
    <citation type="submission" date="2016-10" db="EMBL/GenBank/DDBJ databases">
        <authorList>
            <person name="Benchimol M."/>
            <person name="Almeida L.G."/>
            <person name="Vasconcelos A.T."/>
            <person name="Perreira-Neves A."/>
            <person name="Rosa I.A."/>
            <person name="Tasca T."/>
            <person name="Bogo M.R."/>
            <person name="de Souza W."/>
        </authorList>
    </citation>
    <scope>NUCLEOTIDE SEQUENCE [LARGE SCALE GENOMIC DNA]</scope>
    <source>
        <strain evidence="1">K</strain>
    </source>
</reference>
<keyword evidence="2" id="KW-1185">Reference proteome</keyword>
<dbReference type="EMBL" id="MLAK01001164">
    <property type="protein sequence ID" value="OHS96610.1"/>
    <property type="molecule type" value="Genomic_DNA"/>
</dbReference>
<dbReference type="InterPro" id="IPR011990">
    <property type="entry name" value="TPR-like_helical_dom_sf"/>
</dbReference>
<comment type="caution">
    <text evidence="1">The sequence shown here is derived from an EMBL/GenBank/DDBJ whole genome shotgun (WGS) entry which is preliminary data.</text>
</comment>